<feature type="transmembrane region" description="Helical" evidence="11">
    <location>
        <begin position="294"/>
        <end position="318"/>
    </location>
</feature>
<dbReference type="AlphaFoldDB" id="A0A1S1QZR1"/>
<name>A0A1S1QZR1_9ACTN</name>
<evidence type="ECO:0000256" key="7">
    <source>
        <dbReference type="ARBA" id="ARBA00022824"/>
    </source>
</evidence>
<feature type="transmembrane region" description="Helical" evidence="11">
    <location>
        <begin position="221"/>
        <end position="242"/>
    </location>
</feature>
<dbReference type="RefSeq" id="WP_071083551.1">
    <property type="nucleotide sequence ID" value="NZ_MBLM01000102.1"/>
</dbReference>
<keyword evidence="7" id="KW-0256">Endoplasmic reticulum</keyword>
<feature type="transmembrane region" description="Helical" evidence="11">
    <location>
        <begin position="426"/>
        <end position="448"/>
    </location>
</feature>
<comment type="pathway">
    <text evidence="2">Glycolipid biosynthesis; glycosylphosphatidylinositol-anchor biosynthesis.</text>
</comment>
<evidence type="ECO:0000256" key="6">
    <source>
        <dbReference type="ARBA" id="ARBA00022692"/>
    </source>
</evidence>
<feature type="transmembrane region" description="Helical" evidence="11">
    <location>
        <begin position="359"/>
        <end position="381"/>
    </location>
</feature>
<dbReference type="PANTHER" id="PTHR12468:SF2">
    <property type="entry name" value="GPI MANNOSYLTRANSFERASE 2"/>
    <property type="match status" value="1"/>
</dbReference>
<dbReference type="Pfam" id="PF04188">
    <property type="entry name" value="Mannosyl_trans2"/>
    <property type="match status" value="1"/>
</dbReference>
<comment type="subcellular location">
    <subcellularLocation>
        <location evidence="1">Endoplasmic reticulum membrane</location>
        <topology evidence="1">Multi-pass membrane protein</topology>
    </subcellularLocation>
</comment>
<evidence type="ECO:0000256" key="11">
    <source>
        <dbReference type="SAM" id="Phobius"/>
    </source>
</evidence>
<organism evidence="12 13">
    <name type="scientific">Parafrankia colletiae</name>
    <dbReference type="NCBI Taxonomy" id="573497"/>
    <lineage>
        <taxon>Bacteria</taxon>
        <taxon>Bacillati</taxon>
        <taxon>Actinomycetota</taxon>
        <taxon>Actinomycetes</taxon>
        <taxon>Frankiales</taxon>
        <taxon>Frankiaceae</taxon>
        <taxon>Parafrankia</taxon>
    </lineage>
</organism>
<evidence type="ECO:0000256" key="5">
    <source>
        <dbReference type="ARBA" id="ARBA00022679"/>
    </source>
</evidence>
<keyword evidence="5" id="KW-0808">Transferase</keyword>
<dbReference type="GO" id="GO:0016020">
    <property type="term" value="C:membrane"/>
    <property type="evidence" value="ECO:0007669"/>
    <property type="project" value="GOC"/>
</dbReference>
<evidence type="ECO:0000256" key="2">
    <source>
        <dbReference type="ARBA" id="ARBA00004687"/>
    </source>
</evidence>
<evidence type="ECO:0000313" key="13">
    <source>
        <dbReference type="Proteomes" id="UP000179627"/>
    </source>
</evidence>
<feature type="transmembrane region" description="Helical" evidence="11">
    <location>
        <begin position="254"/>
        <end position="287"/>
    </location>
</feature>
<dbReference type="GO" id="GO:0031501">
    <property type="term" value="C:mannosyltransferase complex"/>
    <property type="evidence" value="ECO:0007669"/>
    <property type="project" value="TreeGrafter"/>
</dbReference>
<evidence type="ECO:0000256" key="8">
    <source>
        <dbReference type="ARBA" id="ARBA00022989"/>
    </source>
</evidence>
<keyword evidence="13" id="KW-1185">Reference proteome</keyword>
<protein>
    <recommendedName>
        <fullName evidence="14">Mannosyltransferase (PIG-V)</fullName>
    </recommendedName>
</protein>
<feature type="region of interest" description="Disordered" evidence="10">
    <location>
        <begin position="1"/>
        <end position="113"/>
    </location>
</feature>
<keyword evidence="3" id="KW-0337">GPI-anchor biosynthesis</keyword>
<dbReference type="GO" id="GO:0000009">
    <property type="term" value="F:alpha-1,6-mannosyltransferase activity"/>
    <property type="evidence" value="ECO:0007669"/>
    <property type="project" value="InterPro"/>
</dbReference>
<evidence type="ECO:0000256" key="10">
    <source>
        <dbReference type="SAM" id="MobiDB-lite"/>
    </source>
</evidence>
<dbReference type="UniPathway" id="UPA00196"/>
<evidence type="ECO:0000256" key="1">
    <source>
        <dbReference type="ARBA" id="ARBA00004477"/>
    </source>
</evidence>
<reference evidence="13" key="1">
    <citation type="submission" date="2016-07" db="EMBL/GenBank/DDBJ databases">
        <title>Sequence Frankia sp. strain CcI1.17.</title>
        <authorList>
            <person name="Ghodhbane-Gtari F."/>
            <person name="Swanson E."/>
            <person name="Gueddou A."/>
            <person name="Morris K."/>
            <person name="Hezbri K."/>
            <person name="Ktari A."/>
            <person name="Nouioui I."/>
            <person name="Abebe-Akele F."/>
            <person name="Simpson S."/>
            <person name="Thomas K."/>
            <person name="Gtari M."/>
            <person name="Tisa L.S."/>
            <person name="Hurst S."/>
        </authorList>
    </citation>
    <scope>NUCLEOTIDE SEQUENCE [LARGE SCALE GENOMIC DNA]</scope>
    <source>
        <strain evidence="13">Cc1.17</strain>
    </source>
</reference>
<comment type="caution">
    <text evidence="12">The sequence shown here is derived from an EMBL/GenBank/DDBJ whole genome shotgun (WGS) entry which is preliminary data.</text>
</comment>
<keyword evidence="9 11" id="KW-0472">Membrane</keyword>
<gene>
    <name evidence="12" type="ORF">CC117_14665</name>
</gene>
<feature type="transmembrane region" description="Helical" evidence="11">
    <location>
        <begin position="491"/>
        <end position="513"/>
    </location>
</feature>
<dbReference type="PANTHER" id="PTHR12468">
    <property type="entry name" value="GPI MANNOSYLTRANSFERASE 2"/>
    <property type="match status" value="1"/>
</dbReference>
<evidence type="ECO:0000313" key="12">
    <source>
        <dbReference type="EMBL" id="OHV39450.1"/>
    </source>
</evidence>
<evidence type="ECO:0000256" key="3">
    <source>
        <dbReference type="ARBA" id="ARBA00022502"/>
    </source>
</evidence>
<evidence type="ECO:0008006" key="14">
    <source>
        <dbReference type="Google" id="ProtNLM"/>
    </source>
</evidence>
<dbReference type="Proteomes" id="UP000179627">
    <property type="component" value="Unassembled WGS sequence"/>
</dbReference>
<accession>A0A1S1QZR1</accession>
<evidence type="ECO:0000256" key="9">
    <source>
        <dbReference type="ARBA" id="ARBA00023136"/>
    </source>
</evidence>
<evidence type="ECO:0000256" key="4">
    <source>
        <dbReference type="ARBA" id="ARBA00022676"/>
    </source>
</evidence>
<feature type="transmembrane region" description="Helical" evidence="11">
    <location>
        <begin position="134"/>
        <end position="155"/>
    </location>
</feature>
<dbReference type="EMBL" id="MBLM01000102">
    <property type="protein sequence ID" value="OHV39450.1"/>
    <property type="molecule type" value="Genomic_DNA"/>
</dbReference>
<keyword evidence="8 11" id="KW-1133">Transmembrane helix</keyword>
<dbReference type="GO" id="GO:0006506">
    <property type="term" value="P:GPI anchor biosynthetic process"/>
    <property type="evidence" value="ECO:0007669"/>
    <property type="project" value="UniProtKB-UniPathway"/>
</dbReference>
<dbReference type="InterPro" id="IPR007315">
    <property type="entry name" value="PIG-V/Gpi18"/>
</dbReference>
<sequence>MTEPGPPGAAGGGSWFETARPAYPDRRRPAPPQPTPTPHGGAGAAVSDAPAPGAPEQHAPDGTAPPERAAAPVPRPAPASALLPAAGGTPVAGAGRGRAGRHASGASTPDPALERGAAAAAGAWARRWYFREILVAWIAARVVVGAALGLTRFLADSVREGNAVGLETTGLLGWDAGWYLTIAEHGYEASGDESRRFFPLLPLLVRVFTVLPGLGGHSGAVLVALVNVLALGFALALVGVARTEGFGEDAIQRLIWISALAPPAFVLVMGYAEALAGLLAAAAVLGARTHRWEIAAAAGLLGGLCRPLGLLLAVPVAIEAARGLRLPLAGRLGAAGAPGPLVRPVAAGGPTGREMLGRFAAVIAPIVGAGVYLMWSASAYGDGLAPLTMQRDAARHGSTGNPLATIVDAARGATAGELGTALHVPWLLLAVAALVVMVRTLPVSYAVWSGLVFAAVVTGSNLDSSERYLYGAFPFLLVAATATARREVWNLVITVSAAAMTVYATLAFTLSYVP</sequence>
<dbReference type="OrthoDB" id="151635at2"/>
<keyword evidence="4" id="KW-0328">Glycosyltransferase</keyword>
<feature type="compositionally biased region" description="Low complexity" evidence="10">
    <location>
        <begin position="64"/>
        <end position="93"/>
    </location>
</feature>
<dbReference type="GO" id="GO:0004376">
    <property type="term" value="F:GPI mannosyltransferase activity"/>
    <property type="evidence" value="ECO:0007669"/>
    <property type="project" value="InterPro"/>
</dbReference>
<keyword evidence="6 11" id="KW-0812">Transmembrane</keyword>
<proteinExistence type="predicted"/>